<evidence type="ECO:0000256" key="6">
    <source>
        <dbReference type="ARBA" id="ARBA00022842"/>
    </source>
</evidence>
<dbReference type="InterPro" id="IPR015797">
    <property type="entry name" value="NUDIX_hydrolase-like_dom_sf"/>
</dbReference>
<keyword evidence="5" id="KW-0378">Hydrolase</keyword>
<organism evidence="7">
    <name type="scientific">Phallusia mammillata</name>
    <dbReference type="NCBI Taxonomy" id="59560"/>
    <lineage>
        <taxon>Eukaryota</taxon>
        <taxon>Metazoa</taxon>
        <taxon>Chordata</taxon>
        <taxon>Tunicata</taxon>
        <taxon>Ascidiacea</taxon>
        <taxon>Phlebobranchia</taxon>
        <taxon>Ascidiidae</taxon>
        <taxon>Phallusia</taxon>
    </lineage>
</organism>
<dbReference type="InterPro" id="IPR003563">
    <property type="entry name" value="8ODP"/>
</dbReference>
<dbReference type="GO" id="GO:0005737">
    <property type="term" value="C:cytoplasm"/>
    <property type="evidence" value="ECO:0007669"/>
    <property type="project" value="TreeGrafter"/>
</dbReference>
<evidence type="ECO:0000256" key="5">
    <source>
        <dbReference type="ARBA" id="ARBA00022801"/>
    </source>
</evidence>
<dbReference type="GO" id="GO:0042262">
    <property type="term" value="P:DNA protection"/>
    <property type="evidence" value="ECO:0007669"/>
    <property type="project" value="InterPro"/>
</dbReference>
<keyword evidence="4" id="KW-0479">Metal-binding</keyword>
<dbReference type="PANTHER" id="PTHR43758:SF2">
    <property type="entry name" value="OXIDIZED PURINE NUCLEOSIDE TRIPHOSPHATE HYDROLASE"/>
    <property type="match status" value="1"/>
</dbReference>
<evidence type="ECO:0000256" key="1">
    <source>
        <dbReference type="ARBA" id="ARBA00001946"/>
    </source>
</evidence>
<dbReference type="GO" id="GO:0008413">
    <property type="term" value="F:8-oxo-7,8-dihydroguanosine triphosphate pyrophosphatase activity"/>
    <property type="evidence" value="ECO:0007669"/>
    <property type="project" value="InterPro"/>
</dbReference>
<dbReference type="PANTHER" id="PTHR43758">
    <property type="entry name" value="7,8-DIHYDRO-8-OXOGUANINE TRIPHOSPHATASE"/>
    <property type="match status" value="1"/>
</dbReference>
<dbReference type="SUPFAM" id="SSF55811">
    <property type="entry name" value="Nudix"/>
    <property type="match status" value="1"/>
</dbReference>
<reference evidence="7" key="1">
    <citation type="submission" date="2020-04" db="EMBL/GenBank/DDBJ databases">
        <authorList>
            <person name="Neveu A P."/>
        </authorList>
    </citation>
    <scope>NUCLEOTIDE SEQUENCE</scope>
    <source>
        <tissue evidence="7">Whole embryo</tissue>
    </source>
</reference>
<name>A0A6F9DNC7_9ASCI</name>
<dbReference type="AlphaFoldDB" id="A0A6F9DNC7"/>
<gene>
    <name evidence="7" type="primary">Nudt1</name>
</gene>
<evidence type="ECO:0000313" key="7">
    <source>
        <dbReference type="EMBL" id="CAB3264483.1"/>
    </source>
</evidence>
<evidence type="ECO:0000256" key="2">
    <source>
        <dbReference type="ARBA" id="ARBA00005582"/>
    </source>
</evidence>
<comment type="subunit">
    <text evidence="3">Monomer.</text>
</comment>
<accession>A0A6F9DNC7</accession>
<evidence type="ECO:0000256" key="3">
    <source>
        <dbReference type="ARBA" id="ARBA00011245"/>
    </source>
</evidence>
<dbReference type="GO" id="GO:0046872">
    <property type="term" value="F:metal ion binding"/>
    <property type="evidence" value="ECO:0007669"/>
    <property type="project" value="UniProtKB-KW"/>
</dbReference>
<evidence type="ECO:0000256" key="4">
    <source>
        <dbReference type="ARBA" id="ARBA00022723"/>
    </source>
</evidence>
<comment type="cofactor">
    <cofactor evidence="1">
        <name>Mg(2+)</name>
        <dbReference type="ChEBI" id="CHEBI:18420"/>
    </cofactor>
</comment>
<keyword evidence="6" id="KW-0460">Magnesium</keyword>
<sequence length="130" mass="15508">MRELQEECGLIVNEDDVRQIGMILFDFVGDDFFIEMNIFKTKKFTGVVQESEEMKPKWFPVSEIPFSEMWADDIDWYPIMLRDDMFYGHMKFKGHETILNEDITLVTSLKEMYSVHEKTLEAYSMKHIDC</sequence>
<proteinExistence type="evidence at transcript level"/>
<dbReference type="PRINTS" id="PR01403">
    <property type="entry name" value="8OXTPHPHTASE"/>
</dbReference>
<dbReference type="EMBL" id="LR788621">
    <property type="protein sequence ID" value="CAB3264483.1"/>
    <property type="molecule type" value="mRNA"/>
</dbReference>
<dbReference type="Gene3D" id="3.90.79.10">
    <property type="entry name" value="Nucleoside Triphosphate Pyrophosphohydrolase"/>
    <property type="match status" value="1"/>
</dbReference>
<comment type="similarity">
    <text evidence="2">Belongs to the Nudix hydrolase family.</text>
</comment>
<protein>
    <submittedName>
        <fullName evidence="7">7,8-dihydro-8-oxoguanine triphosphatase-like</fullName>
    </submittedName>
</protein>